<evidence type="ECO:0000256" key="1">
    <source>
        <dbReference type="ARBA" id="ARBA00005187"/>
    </source>
</evidence>
<gene>
    <name evidence="11" type="ORF">THIAE_01235</name>
</gene>
<comment type="similarity">
    <text evidence="2">Belongs to the asparagine synthetase family.</text>
</comment>
<evidence type="ECO:0000256" key="4">
    <source>
        <dbReference type="ARBA" id="ARBA00022741"/>
    </source>
</evidence>
<dbReference type="CDD" id="cd00712">
    <property type="entry name" value="AsnB"/>
    <property type="match status" value="1"/>
</dbReference>
<dbReference type="Gene3D" id="3.40.50.620">
    <property type="entry name" value="HUPs"/>
    <property type="match status" value="1"/>
</dbReference>
<feature type="binding site" evidence="9">
    <location>
        <position position="99"/>
    </location>
    <ligand>
        <name>L-glutamine</name>
        <dbReference type="ChEBI" id="CHEBI:58359"/>
    </ligand>
</feature>
<keyword evidence="8" id="KW-0061">Asparagine biosynthesis</keyword>
<dbReference type="CDD" id="cd01991">
    <property type="entry name" value="Asn_synthase_B_C"/>
    <property type="match status" value="1"/>
</dbReference>
<keyword evidence="12" id="KW-1185">Reference proteome</keyword>
<proteinExistence type="inferred from homology"/>
<dbReference type="NCBIfam" id="TIGR01536">
    <property type="entry name" value="asn_synth_AEB"/>
    <property type="match status" value="1"/>
</dbReference>
<dbReference type="InterPro" id="IPR017932">
    <property type="entry name" value="GATase_2_dom"/>
</dbReference>
<evidence type="ECO:0000313" key="11">
    <source>
        <dbReference type="EMBL" id="AHF00567.1"/>
    </source>
</evidence>
<feature type="binding site" evidence="9">
    <location>
        <position position="269"/>
    </location>
    <ligand>
        <name>ATP</name>
        <dbReference type="ChEBI" id="CHEBI:30616"/>
    </ligand>
</feature>
<dbReference type="InParanoid" id="W0DQ25"/>
<dbReference type="AlphaFoldDB" id="W0DQ25"/>
<dbReference type="Gene3D" id="3.60.20.10">
    <property type="entry name" value="Glutamine Phosphoribosylpyrophosphate, subunit 1, domain 1"/>
    <property type="match status" value="1"/>
</dbReference>
<dbReference type="FunCoup" id="W0DQ25">
    <property type="interactions" value="458"/>
</dbReference>
<dbReference type="HOGENOM" id="CLU_014658_3_1_6"/>
<dbReference type="SUPFAM" id="SSF56235">
    <property type="entry name" value="N-terminal nucleophile aminohydrolases (Ntn hydrolases)"/>
    <property type="match status" value="1"/>
</dbReference>
<dbReference type="InterPro" id="IPR001962">
    <property type="entry name" value="Asn_synthase"/>
</dbReference>
<dbReference type="PANTHER" id="PTHR43284:SF1">
    <property type="entry name" value="ASPARAGINE SYNTHETASE"/>
    <property type="match status" value="1"/>
</dbReference>
<comment type="pathway">
    <text evidence="1">Amino-acid biosynthesis; L-asparagine biosynthesis; L-asparagine from L-aspartate (L-Gln route): step 1/1.</text>
</comment>
<dbReference type="GO" id="GO:0004066">
    <property type="term" value="F:asparagine synthase (glutamine-hydrolyzing) activity"/>
    <property type="evidence" value="ECO:0007669"/>
    <property type="project" value="UniProtKB-EC"/>
</dbReference>
<keyword evidence="6 8" id="KW-0315">Glutamine amidotransferase</keyword>
<keyword evidence="8" id="KW-0028">Amino-acid biosynthesis</keyword>
<organism evidence="11 12">
    <name type="scientific">Thiomicrospira aerophila AL3</name>
    <dbReference type="NCBI Taxonomy" id="717772"/>
    <lineage>
        <taxon>Bacteria</taxon>
        <taxon>Pseudomonadati</taxon>
        <taxon>Pseudomonadota</taxon>
        <taxon>Gammaproteobacteria</taxon>
        <taxon>Thiotrichales</taxon>
        <taxon>Piscirickettsiaceae</taxon>
        <taxon>Thiomicrospira</taxon>
    </lineage>
</organism>
<dbReference type="InterPro" id="IPR006426">
    <property type="entry name" value="Asn_synth_AEB"/>
</dbReference>
<feature type="binding site" evidence="9">
    <location>
        <begin position="372"/>
        <end position="373"/>
    </location>
    <ligand>
        <name>ATP</name>
        <dbReference type="ChEBI" id="CHEBI:30616"/>
    </ligand>
</feature>
<evidence type="ECO:0000313" key="12">
    <source>
        <dbReference type="Proteomes" id="UP000005380"/>
    </source>
</evidence>
<dbReference type="eggNOG" id="COG0367">
    <property type="taxonomic scope" value="Bacteria"/>
</dbReference>
<dbReference type="InterPro" id="IPR033738">
    <property type="entry name" value="AsnB_N"/>
</dbReference>
<name>W0DQ25_9GAMM</name>
<dbReference type="InterPro" id="IPR051786">
    <property type="entry name" value="ASN_synthetase/amidase"/>
</dbReference>
<dbReference type="SUPFAM" id="SSF52402">
    <property type="entry name" value="Adenine nucleotide alpha hydrolases-like"/>
    <property type="match status" value="1"/>
</dbReference>
<dbReference type="Pfam" id="PF13522">
    <property type="entry name" value="GATase_6"/>
    <property type="match status" value="1"/>
</dbReference>
<protein>
    <recommendedName>
        <fullName evidence="3">asparagine synthase (glutamine-hydrolyzing)</fullName>
        <ecNumber evidence="3">6.3.5.4</ecNumber>
    </recommendedName>
</protein>
<evidence type="ECO:0000256" key="3">
    <source>
        <dbReference type="ARBA" id="ARBA00012737"/>
    </source>
</evidence>
<evidence type="ECO:0000256" key="9">
    <source>
        <dbReference type="PIRSR" id="PIRSR001589-2"/>
    </source>
</evidence>
<accession>W0DQ25</accession>
<feature type="domain" description="Glutamine amidotransferase type-2" evidence="10">
    <location>
        <begin position="2"/>
        <end position="213"/>
    </location>
</feature>
<dbReference type="RefSeq" id="WP_006459513.1">
    <property type="nucleotide sequence ID" value="NZ_CP007030.1"/>
</dbReference>
<keyword evidence="5 9" id="KW-0067">ATP-binding</keyword>
<dbReference type="NCBIfam" id="TIGR03104">
    <property type="entry name" value="trio_amidotrans"/>
    <property type="match status" value="1"/>
</dbReference>
<dbReference type="EMBL" id="CP007030">
    <property type="protein sequence ID" value="AHF00567.1"/>
    <property type="molecule type" value="Genomic_DNA"/>
</dbReference>
<evidence type="ECO:0000256" key="2">
    <source>
        <dbReference type="ARBA" id="ARBA00005752"/>
    </source>
</evidence>
<dbReference type="PROSITE" id="PS51278">
    <property type="entry name" value="GATASE_TYPE_2"/>
    <property type="match status" value="1"/>
</dbReference>
<dbReference type="OrthoDB" id="9763290at2"/>
<dbReference type="EC" id="6.3.5.4" evidence="3"/>
<evidence type="ECO:0000259" key="10">
    <source>
        <dbReference type="PROSITE" id="PS51278"/>
    </source>
</evidence>
<dbReference type="GO" id="GO:0006529">
    <property type="term" value="P:asparagine biosynthetic process"/>
    <property type="evidence" value="ECO:0007669"/>
    <property type="project" value="UniProtKB-KW"/>
</dbReference>
<evidence type="ECO:0000256" key="7">
    <source>
        <dbReference type="ARBA" id="ARBA00048741"/>
    </source>
</evidence>
<feature type="binding site" evidence="9">
    <location>
        <position position="296"/>
    </location>
    <ligand>
        <name>ATP</name>
        <dbReference type="ChEBI" id="CHEBI:30616"/>
    </ligand>
</feature>
<dbReference type="InterPro" id="IPR014729">
    <property type="entry name" value="Rossmann-like_a/b/a_fold"/>
</dbReference>
<dbReference type="Pfam" id="PF00733">
    <property type="entry name" value="Asn_synthase"/>
    <property type="match status" value="1"/>
</dbReference>
<evidence type="ECO:0000256" key="8">
    <source>
        <dbReference type="PIRSR" id="PIRSR001589-1"/>
    </source>
</evidence>
<keyword evidence="4 9" id="KW-0547">Nucleotide-binding</keyword>
<dbReference type="PANTHER" id="PTHR43284">
    <property type="entry name" value="ASPARAGINE SYNTHETASE (GLUTAMINE-HYDROLYZING)"/>
    <property type="match status" value="1"/>
</dbReference>
<dbReference type="InterPro" id="IPR029055">
    <property type="entry name" value="Ntn_hydrolases_N"/>
</dbReference>
<dbReference type="GO" id="GO:0005829">
    <property type="term" value="C:cytosol"/>
    <property type="evidence" value="ECO:0007669"/>
    <property type="project" value="TreeGrafter"/>
</dbReference>
<evidence type="ECO:0000256" key="5">
    <source>
        <dbReference type="ARBA" id="ARBA00022840"/>
    </source>
</evidence>
<dbReference type="PIRSF" id="PIRSF001589">
    <property type="entry name" value="Asn_synthetase_glu-h"/>
    <property type="match status" value="1"/>
</dbReference>
<sequence>MCGICGEFLWRDGQQADQQRINKMVAQLAKRGPDAQGVWTHEQVGLGHTRLAIIDLSSAGQQPMQDQELTLVFNGCIYNYKALRAELIILGHDFQSDSDTEVILKAYRQWGSECLTYLDGMFAFAIWDDHQQQLFLARDRFGIKPLYYALTDQGLRFASNTQALLASGGINTDIDPVGLHFQLTLHGVIPAPHTILKGIRKLQPGHYMLVQPDGQIFVRQYWQLNAQRPEATDSAKPQTEQAWLDATHDALKKAVAKRMAAADVPVGVLLSGGLDSSLLVGLLAEAGVSHIKTFSIGFEDVADERGSEFEYSDKVVARYQTDHHKYIVPNSQVLPRLPEAIAAMSEPMVGQDAVAFYLLSEQVSQDVKVVLSGQGADEVFAGYFWYPQMAAAEGSALERFAPYYFDRSHEEWLQTVHPRFHLNDVTSDYVAERLTEPGADSFLDQVLRFDSTTLIVDDPVKRVDNMTMAWGLEARVPFLDKDLVELVMQAPPELKLADGGKTLLKRMARGLIPDEVIDRPKGYFPMPALKFVRGEFYDFMRDILLSPAAQARGLFNQDYIARLLASPEAPENFTAIKGSKLWHCALLELWLQTHVDPYNLAH</sequence>
<dbReference type="KEGG" id="tao:THIAE_01235"/>
<evidence type="ECO:0000256" key="6">
    <source>
        <dbReference type="ARBA" id="ARBA00022962"/>
    </source>
</evidence>
<comment type="catalytic activity">
    <reaction evidence="7">
        <text>L-aspartate + L-glutamine + ATP + H2O = L-asparagine + L-glutamate + AMP + diphosphate + H(+)</text>
        <dbReference type="Rhea" id="RHEA:12228"/>
        <dbReference type="ChEBI" id="CHEBI:15377"/>
        <dbReference type="ChEBI" id="CHEBI:15378"/>
        <dbReference type="ChEBI" id="CHEBI:29985"/>
        <dbReference type="ChEBI" id="CHEBI:29991"/>
        <dbReference type="ChEBI" id="CHEBI:30616"/>
        <dbReference type="ChEBI" id="CHEBI:33019"/>
        <dbReference type="ChEBI" id="CHEBI:58048"/>
        <dbReference type="ChEBI" id="CHEBI:58359"/>
        <dbReference type="ChEBI" id="CHEBI:456215"/>
        <dbReference type="EC" id="6.3.5.4"/>
    </reaction>
</comment>
<reference evidence="11 12" key="1">
    <citation type="submission" date="2013-12" db="EMBL/GenBank/DDBJ databases">
        <authorList>
            <consortium name="DOE Joint Genome Institute"/>
            <person name="Kappler U."/>
            <person name="Huntemann M."/>
            <person name="Han J."/>
            <person name="Chen A."/>
            <person name="Kyrpides N."/>
            <person name="Mavromatis K."/>
            <person name="Markowitz V."/>
            <person name="Palaniappan K."/>
            <person name="Ivanova N."/>
            <person name="Schaumberg A."/>
            <person name="Pati A."/>
            <person name="Liolios K."/>
            <person name="Nordberg H.P."/>
            <person name="Cantor M.N."/>
            <person name="Hua S.X."/>
            <person name="Woyke T."/>
        </authorList>
    </citation>
    <scope>NUCLEOTIDE SEQUENCE [LARGE SCALE GENOMIC DNA]</scope>
    <source>
        <strain evidence="12">AL2</strain>
    </source>
</reference>
<dbReference type="InterPro" id="IPR017535">
    <property type="entry name" value="Asparagine_synth"/>
</dbReference>
<feature type="active site" description="For GATase activity" evidence="8">
    <location>
        <position position="2"/>
    </location>
</feature>
<dbReference type="Proteomes" id="UP000005380">
    <property type="component" value="Chromosome"/>
</dbReference>
<dbReference type="STRING" id="717772.THIAE_01235"/>
<dbReference type="GO" id="GO:0005524">
    <property type="term" value="F:ATP binding"/>
    <property type="evidence" value="ECO:0007669"/>
    <property type="project" value="UniProtKB-KW"/>
</dbReference>